<evidence type="ECO:0000313" key="1">
    <source>
        <dbReference type="EMBL" id="MFC1572819.1"/>
    </source>
</evidence>
<proteinExistence type="predicted"/>
<reference evidence="1 2" key="1">
    <citation type="submission" date="2024-09" db="EMBL/GenBank/DDBJ databases">
        <authorList>
            <person name="D'Angelo T."/>
        </authorList>
    </citation>
    <scope>NUCLEOTIDE SEQUENCE [LARGE SCALE GENOMIC DNA]</scope>
    <source>
        <strain evidence="1">SAG AM-320-E07</strain>
    </source>
</reference>
<name>A0ABV6YKG9_UNCEI</name>
<evidence type="ECO:0000313" key="2">
    <source>
        <dbReference type="Proteomes" id="UP001593833"/>
    </source>
</evidence>
<gene>
    <name evidence="1" type="ORF">ACFL6M_04390</name>
</gene>
<accession>A0ABV6YKG9</accession>
<sequence length="236" mass="26004">MTGDEKSLTQRVRDGLATDPGEHILTILKAGLATTPFCGGIASLMSDYIPSSKMARLEAFAEQLAADLNAVQERVDQAVILSDEFAFLFEKCFRGVAENYQKEKLTAFRAVLLNSAIGTNHSSDEEEYFLNLVSALSVLHLRMLWFMTEPESYLKQYGIPADQIAGGFQQFLPRAIPGVALETIKSAFGDLYRYDLISTDKSIFTTMTVGQGLALLRGRVSDHGKAFVAFCRSPLD</sequence>
<organism evidence="1 2">
    <name type="scientific">Eiseniibacteriota bacterium</name>
    <dbReference type="NCBI Taxonomy" id="2212470"/>
    <lineage>
        <taxon>Bacteria</taxon>
        <taxon>Candidatus Eiseniibacteriota</taxon>
    </lineage>
</organism>
<keyword evidence="2" id="KW-1185">Reference proteome</keyword>
<protein>
    <submittedName>
        <fullName evidence="1">Uncharacterized protein</fullName>
    </submittedName>
</protein>
<dbReference type="Proteomes" id="UP001593833">
    <property type="component" value="Unassembled WGS sequence"/>
</dbReference>
<dbReference type="EMBL" id="JBHPKH010000041">
    <property type="protein sequence ID" value="MFC1572819.1"/>
    <property type="molecule type" value="Genomic_DNA"/>
</dbReference>
<comment type="caution">
    <text evidence="1">The sequence shown here is derived from an EMBL/GenBank/DDBJ whole genome shotgun (WGS) entry which is preliminary data.</text>
</comment>